<protein>
    <submittedName>
        <fullName evidence="3">Uncharacterized protein</fullName>
    </submittedName>
</protein>
<feature type="region of interest" description="Disordered" evidence="1">
    <location>
        <begin position="67"/>
        <end position="89"/>
    </location>
</feature>
<gene>
    <name evidence="3" type="ORF">B0T17DRAFT_508323</name>
</gene>
<organism evidence="3 4">
    <name type="scientific">Bombardia bombarda</name>
    <dbReference type="NCBI Taxonomy" id="252184"/>
    <lineage>
        <taxon>Eukaryota</taxon>
        <taxon>Fungi</taxon>
        <taxon>Dikarya</taxon>
        <taxon>Ascomycota</taxon>
        <taxon>Pezizomycotina</taxon>
        <taxon>Sordariomycetes</taxon>
        <taxon>Sordariomycetidae</taxon>
        <taxon>Sordariales</taxon>
        <taxon>Lasiosphaeriaceae</taxon>
        <taxon>Bombardia</taxon>
    </lineage>
</organism>
<name>A0AA40C529_9PEZI</name>
<evidence type="ECO:0000313" key="3">
    <source>
        <dbReference type="EMBL" id="KAK0625325.1"/>
    </source>
</evidence>
<accession>A0AA40C529</accession>
<evidence type="ECO:0000256" key="1">
    <source>
        <dbReference type="SAM" id="MobiDB-lite"/>
    </source>
</evidence>
<comment type="caution">
    <text evidence="3">The sequence shown here is derived from an EMBL/GenBank/DDBJ whole genome shotgun (WGS) entry which is preliminary data.</text>
</comment>
<feature type="chain" id="PRO_5041422065" evidence="2">
    <location>
        <begin position="18"/>
        <end position="123"/>
    </location>
</feature>
<dbReference type="AlphaFoldDB" id="A0AA40C529"/>
<keyword evidence="4" id="KW-1185">Reference proteome</keyword>
<reference evidence="3" key="1">
    <citation type="submission" date="2023-06" db="EMBL/GenBank/DDBJ databases">
        <title>Genome-scale phylogeny and comparative genomics of the fungal order Sordariales.</title>
        <authorList>
            <consortium name="Lawrence Berkeley National Laboratory"/>
            <person name="Hensen N."/>
            <person name="Bonometti L."/>
            <person name="Westerberg I."/>
            <person name="Brannstrom I.O."/>
            <person name="Guillou S."/>
            <person name="Cros-Aarteil S."/>
            <person name="Calhoun S."/>
            <person name="Haridas S."/>
            <person name="Kuo A."/>
            <person name="Mondo S."/>
            <person name="Pangilinan J."/>
            <person name="Riley R."/>
            <person name="LaButti K."/>
            <person name="Andreopoulos B."/>
            <person name="Lipzen A."/>
            <person name="Chen C."/>
            <person name="Yanf M."/>
            <person name="Daum C."/>
            <person name="Ng V."/>
            <person name="Clum A."/>
            <person name="Steindorff A."/>
            <person name="Ohm R."/>
            <person name="Martin F."/>
            <person name="Silar P."/>
            <person name="Natvig D."/>
            <person name="Lalanne C."/>
            <person name="Gautier V."/>
            <person name="Ament-velasquez S.L."/>
            <person name="Kruys A."/>
            <person name="Hutchinson M.I."/>
            <person name="Powell A.J."/>
            <person name="Barry K."/>
            <person name="Miller A.N."/>
            <person name="Grigoriev I.V."/>
            <person name="Debuchy R."/>
            <person name="Gladieux P."/>
            <person name="Thoren M.H."/>
            <person name="Johannesson H."/>
        </authorList>
    </citation>
    <scope>NUCLEOTIDE SEQUENCE</scope>
    <source>
        <strain evidence="3">SMH3391-2</strain>
    </source>
</reference>
<dbReference type="Proteomes" id="UP001174934">
    <property type="component" value="Unassembled WGS sequence"/>
</dbReference>
<dbReference type="EMBL" id="JAULSR010000003">
    <property type="protein sequence ID" value="KAK0625325.1"/>
    <property type="molecule type" value="Genomic_DNA"/>
</dbReference>
<keyword evidence="2" id="KW-0732">Signal</keyword>
<feature type="signal peptide" evidence="2">
    <location>
        <begin position="1"/>
        <end position="17"/>
    </location>
</feature>
<evidence type="ECO:0000256" key="2">
    <source>
        <dbReference type="SAM" id="SignalP"/>
    </source>
</evidence>
<evidence type="ECO:0000313" key="4">
    <source>
        <dbReference type="Proteomes" id="UP001174934"/>
    </source>
</evidence>
<proteinExistence type="predicted"/>
<sequence length="123" mass="13279">MKFTIAAVLALAAMASAYVIEDRNVAPIERRQEVQNQVQVEVPAMSDANGNIIPFDTAKVAAITKRQEIQDQVPPRRPPCQTPTATSFPLTLPTSIKTLSPRASELSVCLYATHLDTFGVDGG</sequence>